<evidence type="ECO:0000259" key="2">
    <source>
        <dbReference type="SMART" id="SM00471"/>
    </source>
</evidence>
<dbReference type="Pfam" id="PF07697">
    <property type="entry name" value="7TMR-HDED"/>
    <property type="match status" value="1"/>
</dbReference>
<organism evidence="3 4">
    <name type="scientific">Clostridium folliculivorans</name>
    <dbReference type="NCBI Taxonomy" id="2886038"/>
    <lineage>
        <taxon>Bacteria</taxon>
        <taxon>Bacillati</taxon>
        <taxon>Bacillota</taxon>
        <taxon>Clostridia</taxon>
        <taxon>Eubacteriales</taxon>
        <taxon>Clostridiaceae</taxon>
        <taxon>Clostridium</taxon>
    </lineage>
</organism>
<dbReference type="EMBL" id="BQXY01000001">
    <property type="protein sequence ID" value="GKU23633.1"/>
    <property type="molecule type" value="Genomic_DNA"/>
</dbReference>
<feature type="transmembrane region" description="Helical" evidence="1">
    <location>
        <begin position="20"/>
        <end position="37"/>
    </location>
</feature>
<dbReference type="InterPro" id="IPR006674">
    <property type="entry name" value="HD_domain"/>
</dbReference>
<dbReference type="NCBIfam" id="TIGR00277">
    <property type="entry name" value="HDIG"/>
    <property type="match status" value="1"/>
</dbReference>
<name>A0A9W5XZ69_9CLOT</name>
<dbReference type="Proteomes" id="UP001057868">
    <property type="component" value="Unassembled WGS sequence"/>
</dbReference>
<evidence type="ECO:0000313" key="3">
    <source>
        <dbReference type="EMBL" id="GKU23633.1"/>
    </source>
</evidence>
<keyword evidence="1" id="KW-1133">Transmembrane helix</keyword>
<dbReference type="GO" id="GO:0016787">
    <property type="term" value="F:hydrolase activity"/>
    <property type="evidence" value="ECO:0007669"/>
    <property type="project" value="UniProtKB-KW"/>
</dbReference>
<dbReference type="AlphaFoldDB" id="A0A9W5XZ69"/>
<dbReference type="RefSeq" id="WP_427847022.1">
    <property type="nucleotide sequence ID" value="NZ_BQXY01000001.1"/>
</dbReference>
<gene>
    <name evidence="3" type="ORF">CFOLD11_04590</name>
</gene>
<proteinExistence type="predicted"/>
<evidence type="ECO:0000313" key="4">
    <source>
        <dbReference type="Proteomes" id="UP001057868"/>
    </source>
</evidence>
<feature type="transmembrane region" description="Helical" evidence="1">
    <location>
        <begin position="259"/>
        <end position="278"/>
    </location>
</feature>
<dbReference type="Pfam" id="PF01966">
    <property type="entry name" value="HD"/>
    <property type="match status" value="1"/>
</dbReference>
<dbReference type="InterPro" id="IPR052722">
    <property type="entry name" value="PgpH_phosphodiesterase"/>
</dbReference>
<dbReference type="InterPro" id="IPR003607">
    <property type="entry name" value="HD/PDEase_dom"/>
</dbReference>
<dbReference type="PANTHER" id="PTHR36442:SF1">
    <property type="entry name" value="CYCLIC-DI-AMP PHOSPHODIESTERASE PGPH"/>
    <property type="match status" value="1"/>
</dbReference>
<keyword evidence="1" id="KW-0472">Membrane</keyword>
<feature type="transmembrane region" description="Helical" evidence="1">
    <location>
        <begin position="361"/>
        <end position="379"/>
    </location>
</feature>
<feature type="transmembrane region" description="Helical" evidence="1">
    <location>
        <begin position="385"/>
        <end position="407"/>
    </location>
</feature>
<dbReference type="InterPro" id="IPR006675">
    <property type="entry name" value="HDIG_dom"/>
</dbReference>
<keyword evidence="1" id="KW-0812">Transmembrane</keyword>
<dbReference type="Gene3D" id="1.10.3210.10">
    <property type="entry name" value="Hypothetical protein af1432"/>
    <property type="match status" value="1"/>
</dbReference>
<protein>
    <submittedName>
        <fullName evidence="3">Hydrolase</fullName>
    </submittedName>
</protein>
<dbReference type="PANTHER" id="PTHR36442">
    <property type="entry name" value="CYCLIC-DI-AMP PHOSPHODIESTERASE PGPH"/>
    <property type="match status" value="1"/>
</dbReference>
<sequence>MSRERKFIIKFIKNPKRIIMFILTFIIVYLCTISSLVTKKYDLREGDISKVDIKAPREIVDQDATAKRQQAEADKYGQQYTLKTDIQKDAEDNVRTFFNKMSTLKDSAIPDAEKINQVSKLTVIKLDNDEIGSLIALPKENIKSISDLVISGLEKAYEKNIQEDQPSDLQNARGIFDNEISNSNYNRNIKDILKNIGYYQIKANLFFDKDKTEEKKKEAIKEVAPIVIKKNQTIIKEGEPATEDQIKILDSLGLLNNSGINIIIYLSTAVFVAAILSLQYRYLNKYYKNIYEDNSKLLLINIVNITSLILARTLAIISPFLIPLACAPILLTLLINYKVSLVLSLFNCILIAGAVNFNPEVIVLAALNSIIGATSLRKIEQRNDILYSTLFLSIIVAIVCFTQGMILSNNILDVLLKSGFVIIGCLFSGVMAVGLLPFFESTFDVVTTVKLLELSNPNNPLLKKLLMEAPGTYHHSMMVANLSEVAAEEVGGNPVLARIGSYYHDVGKTRRPYFFKENQIGKENPHDKITPNLSTLIIISHVKDGLELAREYNLPQVIKDIIEQHHGTTLVKYFYVTMKNNAENPDEIKEEDFRYPGPKPESKEAGIIMLADSVEASVRSIGDPTKGKIEEMVNKIVKDKLYSGELDNCDLTLKDINKISKCFLKVLNGIYHQRIEYPTEKDKL</sequence>
<dbReference type="CDD" id="cd00077">
    <property type="entry name" value="HDc"/>
    <property type="match status" value="1"/>
</dbReference>
<dbReference type="InterPro" id="IPR011624">
    <property type="entry name" value="Metal-dep_PHydrolase_7TM_extra"/>
</dbReference>
<reference evidence="3" key="1">
    <citation type="journal article" date="2023" name="Int. J. Syst. Evol. Microbiol.">
        <title>&lt;i&gt;Clostridium folliculivorans&lt;/i&gt; sp. nov., isolated from soil samples of an organic paddy in Japan.</title>
        <authorList>
            <person name="Tazawa J."/>
            <person name="Kobayashi H."/>
            <person name="Tanizawa Y."/>
            <person name="Uchino A."/>
            <person name="Tanaka F."/>
            <person name="Urashima Y."/>
            <person name="Miura S."/>
            <person name="Sakamoto M."/>
            <person name="Ohkuma M."/>
            <person name="Tohno M."/>
        </authorList>
    </citation>
    <scope>NUCLEOTIDE SEQUENCE</scope>
    <source>
        <strain evidence="3">D1-1</strain>
    </source>
</reference>
<evidence type="ECO:0000256" key="1">
    <source>
        <dbReference type="SAM" id="Phobius"/>
    </source>
</evidence>
<keyword evidence="4" id="KW-1185">Reference proteome</keyword>
<feature type="domain" description="HD/PDEase" evidence="2">
    <location>
        <begin position="468"/>
        <end position="626"/>
    </location>
</feature>
<dbReference type="SUPFAM" id="SSF109604">
    <property type="entry name" value="HD-domain/PDEase-like"/>
    <property type="match status" value="1"/>
</dbReference>
<feature type="transmembrane region" description="Helical" evidence="1">
    <location>
        <begin position="419"/>
        <end position="439"/>
    </location>
</feature>
<accession>A0A9W5XZ69</accession>
<dbReference type="SMART" id="SM00471">
    <property type="entry name" value="HDc"/>
    <property type="match status" value="1"/>
</dbReference>
<dbReference type="Pfam" id="PF07698">
    <property type="entry name" value="7TM-7TMR_HD"/>
    <property type="match status" value="1"/>
</dbReference>
<comment type="caution">
    <text evidence="3">The sequence shown here is derived from an EMBL/GenBank/DDBJ whole genome shotgun (WGS) entry which is preliminary data.</text>
</comment>
<keyword evidence="3" id="KW-0378">Hydrolase</keyword>
<dbReference type="InterPro" id="IPR011621">
    <property type="entry name" value="Metal-dep_PHydrolase_7TM_intra"/>
</dbReference>